<dbReference type="RefSeq" id="WP_053756219.1">
    <property type="nucleotide sequence ID" value="NZ_CP030073.1"/>
</dbReference>
<evidence type="ECO:0000259" key="2">
    <source>
        <dbReference type="SMART" id="SM00867"/>
    </source>
</evidence>
<dbReference type="PANTHER" id="PTHR34406">
    <property type="entry name" value="PROTEIN YCEI"/>
    <property type="match status" value="1"/>
</dbReference>
<keyword evidence="4" id="KW-1185">Reference proteome</keyword>
<dbReference type="Proteomes" id="UP000249616">
    <property type="component" value="Chromosome"/>
</dbReference>
<gene>
    <name evidence="3" type="ORF">DN051_04805</name>
</gene>
<dbReference type="InterPro" id="IPR036761">
    <property type="entry name" value="TTHA0802/YceI-like_sf"/>
</dbReference>
<dbReference type="SUPFAM" id="SSF101874">
    <property type="entry name" value="YceI-like"/>
    <property type="match status" value="1"/>
</dbReference>
<dbReference type="AlphaFoldDB" id="A0A2Z4ITV1"/>
<dbReference type="Gene3D" id="2.40.128.110">
    <property type="entry name" value="Lipid/polyisoprenoid-binding, YceI-like"/>
    <property type="match status" value="1"/>
</dbReference>
<evidence type="ECO:0000256" key="1">
    <source>
        <dbReference type="ARBA" id="ARBA00008812"/>
    </source>
</evidence>
<dbReference type="Pfam" id="PF04264">
    <property type="entry name" value="YceI"/>
    <property type="match status" value="1"/>
</dbReference>
<sequence length="196" mass="20797">MSISNDSTRVPPLAGLTGVYVIDPVHSTIGFSVRHAMITNVRGRFTAFEGLLKLDGSRPSRSEAYLSVQTGSLETGNGERDAHLTGPDFLDSSTFPLMSFRSTGCLDAGGGRFRVSGYLRIKDIELPIRLDLELGGASRDAAGNHRVGFEGSAVLRRADWGLDRNAGPAAGGALIDDKVKLILDVSAVRLNQALAA</sequence>
<dbReference type="PANTHER" id="PTHR34406:SF1">
    <property type="entry name" value="PROTEIN YCEI"/>
    <property type="match status" value="1"/>
</dbReference>
<dbReference type="EMBL" id="CP030073">
    <property type="protein sequence ID" value="AWW36048.1"/>
    <property type="molecule type" value="Genomic_DNA"/>
</dbReference>
<protein>
    <submittedName>
        <fullName evidence="3">Polyisoprenoid-binding protein</fullName>
    </submittedName>
</protein>
<comment type="similarity">
    <text evidence="1">Belongs to the UPF0312 family.</text>
</comment>
<name>A0A2Z4ITV1_9ACTN</name>
<evidence type="ECO:0000313" key="3">
    <source>
        <dbReference type="EMBL" id="AWW36048.1"/>
    </source>
</evidence>
<accession>A0A2Z4ITV1</accession>
<reference evidence="3 4" key="1">
    <citation type="journal article" date="2019" name="Int. J. Syst. Evol. Microbiol.">
        <title>Streptomyces cadmiisoli sp. nov., a novel actinomycete isolated from cadmium-contaminated soil.</title>
        <authorList>
            <person name="Li K."/>
            <person name="Tang X."/>
            <person name="Zhao J."/>
            <person name="Guo Y."/>
            <person name="Tang Y."/>
            <person name="Gao J."/>
        </authorList>
    </citation>
    <scope>NUCLEOTIDE SEQUENCE [LARGE SCALE GENOMIC DNA]</scope>
    <source>
        <strain evidence="3 4">ZFG47</strain>
    </source>
</reference>
<dbReference type="SMART" id="SM00867">
    <property type="entry name" value="YceI"/>
    <property type="match status" value="1"/>
</dbReference>
<feature type="domain" description="Lipid/polyisoprenoid-binding YceI-like" evidence="2">
    <location>
        <begin position="19"/>
        <end position="188"/>
    </location>
</feature>
<organism evidence="3 4">
    <name type="scientific">Streptomyces cadmiisoli</name>
    <dbReference type="NCBI Taxonomy" id="2184053"/>
    <lineage>
        <taxon>Bacteria</taxon>
        <taxon>Bacillati</taxon>
        <taxon>Actinomycetota</taxon>
        <taxon>Actinomycetes</taxon>
        <taxon>Kitasatosporales</taxon>
        <taxon>Streptomycetaceae</taxon>
        <taxon>Streptomyces</taxon>
        <taxon>Streptomyces aurantiacus group</taxon>
    </lineage>
</organism>
<dbReference type="KEGG" id="scad:DN051_04805"/>
<evidence type="ECO:0000313" key="4">
    <source>
        <dbReference type="Proteomes" id="UP000249616"/>
    </source>
</evidence>
<dbReference type="InterPro" id="IPR007372">
    <property type="entry name" value="Lipid/polyisoprenoid-bd_YceI"/>
</dbReference>
<proteinExistence type="inferred from homology"/>